<dbReference type="EMBL" id="PGEY01000001">
    <property type="protein sequence ID" value="PJJ45149.1"/>
    <property type="molecule type" value="Genomic_DNA"/>
</dbReference>
<protein>
    <submittedName>
        <fullName evidence="2">Uncharacterized protein</fullName>
    </submittedName>
</protein>
<evidence type="ECO:0000256" key="1">
    <source>
        <dbReference type="SAM" id="MobiDB-lite"/>
    </source>
</evidence>
<evidence type="ECO:0000313" key="3">
    <source>
        <dbReference type="Proteomes" id="UP000229263"/>
    </source>
</evidence>
<accession>A0ABX4N011</accession>
<feature type="region of interest" description="Disordered" evidence="1">
    <location>
        <begin position="1"/>
        <end position="26"/>
    </location>
</feature>
<evidence type="ECO:0000313" key="2">
    <source>
        <dbReference type="EMBL" id="PJJ45149.1"/>
    </source>
</evidence>
<name>A0ABX4N011_9MICC</name>
<feature type="region of interest" description="Disordered" evidence="1">
    <location>
        <begin position="55"/>
        <end position="122"/>
    </location>
</feature>
<sequence length="122" mass="13037">MPGHAVPFSNLAGTSIGTAPLIPGIARIPGSQAMPIKHPLLPSARCGRVSAIAHLVQEGKTTDSNQPEEETRQGNPPLRDEHPGKDPAKDKQNPVGSNEDAFEQRPEDQDPDAVDTDQFNTD</sequence>
<dbReference type="Proteomes" id="UP000229263">
    <property type="component" value="Unassembled WGS sequence"/>
</dbReference>
<gene>
    <name evidence="2" type="ORF">ATK23_2405</name>
</gene>
<proteinExistence type="predicted"/>
<reference evidence="2 3" key="1">
    <citation type="submission" date="2017-11" db="EMBL/GenBank/DDBJ databases">
        <title>Sequencing the genomes of 1000 actinobacteria strains.</title>
        <authorList>
            <person name="Klenk H.-P."/>
        </authorList>
    </citation>
    <scope>NUCLEOTIDE SEQUENCE [LARGE SCALE GENOMIC DNA]</scope>
    <source>
        <strain evidence="2 3">DSM 12798</strain>
    </source>
</reference>
<feature type="compositionally biased region" description="Basic and acidic residues" evidence="1">
    <location>
        <begin position="78"/>
        <end position="92"/>
    </location>
</feature>
<organism evidence="2 3">
    <name type="scientific">Glutamicibacter mysorens</name>
    <dbReference type="NCBI Taxonomy" id="257984"/>
    <lineage>
        <taxon>Bacteria</taxon>
        <taxon>Bacillati</taxon>
        <taxon>Actinomycetota</taxon>
        <taxon>Actinomycetes</taxon>
        <taxon>Micrococcales</taxon>
        <taxon>Micrococcaceae</taxon>
        <taxon>Glutamicibacter</taxon>
    </lineage>
</organism>
<keyword evidence="3" id="KW-1185">Reference proteome</keyword>
<comment type="caution">
    <text evidence="2">The sequence shown here is derived from an EMBL/GenBank/DDBJ whole genome shotgun (WGS) entry which is preliminary data.</text>
</comment>